<name>H5TI63_GORO1</name>
<sequence length="93" mass="10936">MTHYTHPYDDDDFTEPCFYCGTRSALEPYFGEDREIDNAIRTLHTMWVGSTRAYERAIALTLARIITMVSTAHLSRRRLNPIWWRRNRGSARG</sequence>
<gene>
    <name evidence="1" type="ORF">GOOTI_047_00060</name>
</gene>
<evidence type="ECO:0000313" key="1">
    <source>
        <dbReference type="EMBL" id="GAB33171.1"/>
    </source>
</evidence>
<dbReference type="Proteomes" id="UP000005038">
    <property type="component" value="Unassembled WGS sequence"/>
</dbReference>
<protein>
    <submittedName>
        <fullName evidence="1">Uncharacterized protein</fullName>
    </submittedName>
</protein>
<dbReference type="RefSeq" id="WP_007237430.1">
    <property type="nucleotide sequence ID" value="NZ_BAFB01000047.1"/>
</dbReference>
<dbReference type="EMBL" id="BAFB01000047">
    <property type="protein sequence ID" value="GAB33171.1"/>
    <property type="molecule type" value="Genomic_DNA"/>
</dbReference>
<proteinExistence type="predicted"/>
<keyword evidence="2" id="KW-1185">Reference proteome</keyword>
<organism evidence="1 2">
    <name type="scientific">Gordonia otitidis (strain DSM 44809 / CCUG 52243 / JCM 12355 / NBRC 100426 / IFM 10032)</name>
    <dbReference type="NCBI Taxonomy" id="1108044"/>
    <lineage>
        <taxon>Bacteria</taxon>
        <taxon>Bacillati</taxon>
        <taxon>Actinomycetota</taxon>
        <taxon>Actinomycetes</taxon>
        <taxon>Mycobacteriales</taxon>
        <taxon>Gordoniaceae</taxon>
        <taxon>Gordonia</taxon>
    </lineage>
</organism>
<accession>H5TI63</accession>
<dbReference type="AlphaFoldDB" id="H5TI63"/>
<comment type="caution">
    <text evidence="1">The sequence shown here is derived from an EMBL/GenBank/DDBJ whole genome shotgun (WGS) entry which is preliminary data.</text>
</comment>
<reference evidence="1" key="1">
    <citation type="submission" date="2012-02" db="EMBL/GenBank/DDBJ databases">
        <title>Whole genome shotgun sequence of Gordonia otitidis NBRC 100426.</title>
        <authorList>
            <person name="Yoshida I."/>
            <person name="Hosoyama A."/>
            <person name="Tsuchikane K."/>
            <person name="Katsumata H."/>
            <person name="Yamazaki S."/>
            <person name="Fujita N."/>
        </authorList>
    </citation>
    <scope>NUCLEOTIDE SEQUENCE [LARGE SCALE GENOMIC DNA]</scope>
    <source>
        <strain evidence="1">NBRC 100426</strain>
    </source>
</reference>
<evidence type="ECO:0000313" key="2">
    <source>
        <dbReference type="Proteomes" id="UP000005038"/>
    </source>
</evidence>